<accession>A0A0L8IGC3</accession>
<dbReference type="EMBL" id="KQ415788">
    <property type="protein sequence ID" value="KOG00521.1"/>
    <property type="molecule type" value="Genomic_DNA"/>
</dbReference>
<evidence type="ECO:0000256" key="1">
    <source>
        <dbReference type="SAM" id="Phobius"/>
    </source>
</evidence>
<reference evidence="2" key="1">
    <citation type="submission" date="2015-07" db="EMBL/GenBank/DDBJ databases">
        <title>MeaNS - Measles Nucleotide Surveillance Program.</title>
        <authorList>
            <person name="Tran T."/>
            <person name="Druce J."/>
        </authorList>
    </citation>
    <scope>NUCLEOTIDE SEQUENCE</scope>
    <source>
        <strain evidence="2">UCB-OBI-ISO-001</strain>
        <tissue evidence="2">Gonad</tissue>
    </source>
</reference>
<keyword evidence="1" id="KW-0472">Membrane</keyword>
<sequence length="75" mass="8959">MLIETVKNLCFVLVSFHILFSQFTLLTLFRLYNRHTRYTRSNIFRQYNRRKVYTGNAGKQKVIPTSFSSPNHKIC</sequence>
<proteinExistence type="predicted"/>
<keyword evidence="1" id="KW-0812">Transmembrane</keyword>
<gene>
    <name evidence="2" type="ORF">OCBIM_22002144mg</name>
</gene>
<keyword evidence="1" id="KW-1133">Transmembrane helix</keyword>
<feature type="transmembrane region" description="Helical" evidence="1">
    <location>
        <begin position="12"/>
        <end position="32"/>
    </location>
</feature>
<dbReference type="AlphaFoldDB" id="A0A0L8IGC3"/>
<evidence type="ECO:0000313" key="2">
    <source>
        <dbReference type="EMBL" id="KOG00521.1"/>
    </source>
</evidence>
<protein>
    <submittedName>
        <fullName evidence="2">Uncharacterized protein</fullName>
    </submittedName>
</protein>
<name>A0A0L8IGC3_OCTBM</name>
<organism evidence="2">
    <name type="scientific">Octopus bimaculoides</name>
    <name type="common">California two-spotted octopus</name>
    <dbReference type="NCBI Taxonomy" id="37653"/>
    <lineage>
        <taxon>Eukaryota</taxon>
        <taxon>Metazoa</taxon>
        <taxon>Spiralia</taxon>
        <taxon>Lophotrochozoa</taxon>
        <taxon>Mollusca</taxon>
        <taxon>Cephalopoda</taxon>
        <taxon>Coleoidea</taxon>
        <taxon>Octopodiformes</taxon>
        <taxon>Octopoda</taxon>
        <taxon>Incirrata</taxon>
        <taxon>Octopodidae</taxon>
        <taxon>Octopus</taxon>
    </lineage>
</organism>